<proteinExistence type="predicted"/>
<accession>A0A3B0ULT7</accession>
<sequence>ASVELGENYSLIERTDGSMQAAFKGQPLYLFIGDKNIGDINGDGKNGVWRLAKP</sequence>
<dbReference type="Pfam" id="PF03640">
    <property type="entry name" value="Lipoprotein_15"/>
    <property type="match status" value="1"/>
</dbReference>
<name>A0A3B0ULT7_9ZZZZ</name>
<dbReference type="PANTHER" id="PTHR39335:SF1">
    <property type="entry name" value="BLL4220 PROTEIN"/>
    <property type="match status" value="1"/>
</dbReference>
<reference evidence="1" key="1">
    <citation type="submission" date="2018-06" db="EMBL/GenBank/DDBJ databases">
        <authorList>
            <person name="Zhirakovskaya E."/>
        </authorList>
    </citation>
    <scope>NUCLEOTIDE SEQUENCE</scope>
</reference>
<organism evidence="1">
    <name type="scientific">hydrothermal vent metagenome</name>
    <dbReference type="NCBI Taxonomy" id="652676"/>
    <lineage>
        <taxon>unclassified sequences</taxon>
        <taxon>metagenomes</taxon>
        <taxon>ecological metagenomes</taxon>
    </lineage>
</organism>
<dbReference type="InterPro" id="IPR005297">
    <property type="entry name" value="Lipoprotein_repeat"/>
</dbReference>
<dbReference type="PANTHER" id="PTHR39335">
    <property type="entry name" value="BLL4220 PROTEIN"/>
    <property type="match status" value="1"/>
</dbReference>
<feature type="non-terminal residue" evidence="1">
    <location>
        <position position="1"/>
    </location>
</feature>
<dbReference type="AlphaFoldDB" id="A0A3B0ULT7"/>
<protein>
    <submittedName>
        <fullName evidence="1">Uncharacterized protein</fullName>
    </submittedName>
</protein>
<gene>
    <name evidence="1" type="ORF">MNBD_ALPHA11-597</name>
</gene>
<dbReference type="GO" id="GO:0043448">
    <property type="term" value="P:alkane catabolic process"/>
    <property type="evidence" value="ECO:0007669"/>
    <property type="project" value="TreeGrafter"/>
</dbReference>
<evidence type="ECO:0000313" key="1">
    <source>
        <dbReference type="EMBL" id="VAW21204.1"/>
    </source>
</evidence>
<dbReference type="EMBL" id="UOEQ01000330">
    <property type="protein sequence ID" value="VAW21204.1"/>
    <property type="molecule type" value="Genomic_DNA"/>
</dbReference>